<keyword evidence="2" id="KW-1185">Reference proteome</keyword>
<name>A0A7Y7IIP5_9MICC</name>
<dbReference type="Proteomes" id="UP000543556">
    <property type="component" value="Unassembled WGS sequence"/>
</dbReference>
<organism evidence="1 2">
    <name type="scientific">Arthrobacter wenxiniae</name>
    <dbReference type="NCBI Taxonomy" id="2713570"/>
    <lineage>
        <taxon>Bacteria</taxon>
        <taxon>Bacillati</taxon>
        <taxon>Actinomycetota</taxon>
        <taxon>Actinomycetes</taxon>
        <taxon>Micrococcales</taxon>
        <taxon>Micrococcaceae</taxon>
        <taxon>Arthrobacter</taxon>
    </lineage>
</organism>
<accession>A0A7Y7IIP5</accession>
<dbReference type="RefSeq" id="WP_176635909.1">
    <property type="nucleotide sequence ID" value="NZ_JAAMFM010000026.1"/>
</dbReference>
<dbReference type="EMBL" id="JAAMFM010000026">
    <property type="protein sequence ID" value="NVM96182.1"/>
    <property type="molecule type" value="Genomic_DNA"/>
</dbReference>
<sequence>MDDDQIVGDHGEFRGNLISPLLEDLSVRWWDSLKNAPTLEQALKFCACFPMFRLEVDEESDALQLLLQTEGGTWYADQYTGWRLGKSTSGVVLSRKSQIENDFIQLELQREATSEPIQTTEVPSFDVVDNALKSGIMSRIIPALAAEAHAWYVANARGLSPQQNQQLAGTDFIEALSCASLLVSLDGVVTDIIVSTNESVWRRDHRQWIQSSETPMPPNLAESRRPIEMSRLVEITAWWDENQRRQPHFDKIPISYTRPHEPLGLAVDHSSPELTNQVDIFDGHFTWTHTGSIWTIEADEGSFADSSPDEPWAEEQLPDWFYR</sequence>
<reference evidence="1 2" key="1">
    <citation type="submission" date="2020-02" db="EMBL/GenBank/DDBJ databases">
        <title>Genome sequence of strain AETb3-4.</title>
        <authorList>
            <person name="Gao J."/>
            <person name="Zhang X."/>
        </authorList>
    </citation>
    <scope>NUCLEOTIDE SEQUENCE [LARGE SCALE GENOMIC DNA]</scope>
    <source>
        <strain evidence="1 2">AETb3-4</strain>
    </source>
</reference>
<evidence type="ECO:0000313" key="1">
    <source>
        <dbReference type="EMBL" id="NVM96182.1"/>
    </source>
</evidence>
<evidence type="ECO:0000313" key="2">
    <source>
        <dbReference type="Proteomes" id="UP000543556"/>
    </source>
</evidence>
<gene>
    <name evidence="1" type="ORF">G6034_14980</name>
</gene>
<comment type="caution">
    <text evidence="1">The sequence shown here is derived from an EMBL/GenBank/DDBJ whole genome shotgun (WGS) entry which is preliminary data.</text>
</comment>
<proteinExistence type="predicted"/>
<protein>
    <submittedName>
        <fullName evidence="1">Uncharacterized protein</fullName>
    </submittedName>
</protein>
<dbReference type="AlphaFoldDB" id="A0A7Y7IIP5"/>